<evidence type="ECO:0000256" key="17">
    <source>
        <dbReference type="ARBA" id="ARBA00023008"/>
    </source>
</evidence>
<dbReference type="SFLD" id="SFLDF00027">
    <property type="entry name" value="p-type_atpase"/>
    <property type="match status" value="1"/>
</dbReference>
<evidence type="ECO:0000313" key="25">
    <source>
        <dbReference type="EMBL" id="ANU77552.1"/>
    </source>
</evidence>
<dbReference type="PROSITE" id="PS00154">
    <property type="entry name" value="ATPASE_E1_E2"/>
    <property type="match status" value="1"/>
</dbReference>
<dbReference type="FunFam" id="3.30.70.100:FF:000001">
    <property type="entry name" value="ATPase copper transporting beta"/>
    <property type="match status" value="1"/>
</dbReference>
<keyword evidence="8 23" id="KW-0812">Transmembrane</keyword>
<dbReference type="SUPFAM" id="SSF56784">
    <property type="entry name" value="HAD-like"/>
    <property type="match status" value="1"/>
</dbReference>
<evidence type="ECO:0000256" key="12">
    <source>
        <dbReference type="ARBA" id="ARBA00022796"/>
    </source>
</evidence>
<evidence type="ECO:0000256" key="11">
    <source>
        <dbReference type="ARBA" id="ARBA00022741"/>
    </source>
</evidence>
<dbReference type="Pfam" id="PF00403">
    <property type="entry name" value="HMA"/>
    <property type="match status" value="2"/>
</dbReference>
<keyword evidence="7" id="KW-0597">Phosphoprotein</keyword>
<keyword evidence="12" id="KW-0187">Copper transport</keyword>
<comment type="catalytic activity">
    <reaction evidence="22">
        <text>Cu(+)(in) + ATP + H2O = Cu(+)(out) + ADP + phosphate + H(+)</text>
        <dbReference type="Rhea" id="RHEA:25792"/>
        <dbReference type="ChEBI" id="CHEBI:15377"/>
        <dbReference type="ChEBI" id="CHEBI:15378"/>
        <dbReference type="ChEBI" id="CHEBI:30616"/>
        <dbReference type="ChEBI" id="CHEBI:43474"/>
        <dbReference type="ChEBI" id="CHEBI:49552"/>
        <dbReference type="ChEBI" id="CHEBI:456216"/>
        <dbReference type="EC" id="7.2.2.8"/>
    </reaction>
</comment>
<comment type="similarity">
    <text evidence="2 23">Belongs to the cation transport ATPase (P-type) (TC 3.A.3) family. Type IB subfamily.</text>
</comment>
<keyword evidence="5" id="KW-0813">Transport</keyword>
<dbReference type="AlphaFoldDB" id="A0A1C7IHC2"/>
<dbReference type="CDD" id="cd02094">
    <property type="entry name" value="P-type_ATPase_Cu-like"/>
    <property type="match status" value="1"/>
</dbReference>
<keyword evidence="14" id="KW-0460">Magnesium</keyword>
<evidence type="ECO:0000256" key="10">
    <source>
        <dbReference type="ARBA" id="ARBA00022737"/>
    </source>
</evidence>
<dbReference type="Pfam" id="PF00122">
    <property type="entry name" value="E1-E2_ATPase"/>
    <property type="match status" value="1"/>
</dbReference>
<dbReference type="GO" id="GO:0005524">
    <property type="term" value="F:ATP binding"/>
    <property type="evidence" value="ECO:0007669"/>
    <property type="project" value="UniProtKB-UniRule"/>
</dbReference>
<name>A0A1C7IHC2_9FIRM</name>
<dbReference type="InterPro" id="IPR023214">
    <property type="entry name" value="HAD_sf"/>
</dbReference>
<dbReference type="GO" id="GO:0016887">
    <property type="term" value="F:ATP hydrolysis activity"/>
    <property type="evidence" value="ECO:0007669"/>
    <property type="project" value="InterPro"/>
</dbReference>
<dbReference type="InterPro" id="IPR036163">
    <property type="entry name" value="HMA_dom_sf"/>
</dbReference>
<dbReference type="RefSeq" id="WP_065543667.1">
    <property type="nucleotide sequence ID" value="NZ_CP015405.2"/>
</dbReference>
<keyword evidence="18" id="KW-0406">Ion transport</keyword>
<comment type="subcellular location">
    <subcellularLocation>
        <location evidence="1">Cell membrane</location>
        <topology evidence="1">Multi-pass membrane protein</topology>
    </subcellularLocation>
</comment>
<dbReference type="SFLD" id="SFLDG00002">
    <property type="entry name" value="C1.7:_P-type_atpase_like"/>
    <property type="match status" value="1"/>
</dbReference>
<keyword evidence="16 23" id="KW-1133">Transmembrane helix</keyword>
<evidence type="ECO:0000256" key="23">
    <source>
        <dbReference type="RuleBase" id="RU362081"/>
    </source>
</evidence>
<dbReference type="SFLD" id="SFLDS00003">
    <property type="entry name" value="Haloacid_Dehalogenase"/>
    <property type="match status" value="1"/>
</dbReference>
<feature type="domain" description="HMA" evidence="24">
    <location>
        <begin position="786"/>
        <end position="851"/>
    </location>
</feature>
<evidence type="ECO:0000256" key="7">
    <source>
        <dbReference type="ARBA" id="ARBA00022553"/>
    </source>
</evidence>
<feature type="transmembrane region" description="Helical" evidence="23">
    <location>
        <begin position="102"/>
        <end position="123"/>
    </location>
</feature>
<dbReference type="PANTHER" id="PTHR43520:SF8">
    <property type="entry name" value="P-TYPE CU(+) TRANSPORTER"/>
    <property type="match status" value="1"/>
</dbReference>
<evidence type="ECO:0000256" key="4">
    <source>
        <dbReference type="ARBA" id="ARBA00015102"/>
    </source>
</evidence>
<evidence type="ECO:0000256" key="15">
    <source>
        <dbReference type="ARBA" id="ARBA00022967"/>
    </source>
</evidence>
<feature type="transmembrane region" description="Helical" evidence="23">
    <location>
        <begin position="392"/>
        <end position="413"/>
    </location>
</feature>
<dbReference type="Gene3D" id="3.30.70.100">
    <property type="match status" value="2"/>
</dbReference>
<evidence type="ECO:0000256" key="16">
    <source>
        <dbReference type="ARBA" id="ARBA00022989"/>
    </source>
</evidence>
<evidence type="ECO:0000256" key="22">
    <source>
        <dbReference type="ARBA" id="ARBA00049289"/>
    </source>
</evidence>
<dbReference type="PANTHER" id="PTHR43520">
    <property type="entry name" value="ATP7, ISOFORM B"/>
    <property type="match status" value="1"/>
</dbReference>
<feature type="domain" description="HMA" evidence="24">
    <location>
        <begin position="2"/>
        <end position="68"/>
    </location>
</feature>
<keyword evidence="13 23" id="KW-0067">ATP-binding</keyword>
<dbReference type="EC" id="7.2.2.8" evidence="3"/>
<evidence type="ECO:0000256" key="13">
    <source>
        <dbReference type="ARBA" id="ARBA00022840"/>
    </source>
</evidence>
<dbReference type="NCBIfam" id="TIGR01494">
    <property type="entry name" value="ATPase_P-type"/>
    <property type="match status" value="1"/>
</dbReference>
<keyword evidence="9 23" id="KW-0479">Metal-binding</keyword>
<dbReference type="Proteomes" id="UP000092574">
    <property type="component" value="Chromosome"/>
</dbReference>
<evidence type="ECO:0000256" key="9">
    <source>
        <dbReference type="ARBA" id="ARBA00022723"/>
    </source>
</evidence>
<feature type="transmembrane region" description="Helical" evidence="23">
    <location>
        <begin position="174"/>
        <end position="191"/>
    </location>
</feature>
<dbReference type="OrthoDB" id="9813266at2"/>
<evidence type="ECO:0000256" key="18">
    <source>
        <dbReference type="ARBA" id="ARBA00023065"/>
    </source>
</evidence>
<dbReference type="SUPFAM" id="SSF81665">
    <property type="entry name" value="Calcium ATPase, transmembrane domain M"/>
    <property type="match status" value="1"/>
</dbReference>
<dbReference type="PRINTS" id="PR00119">
    <property type="entry name" value="CATATPASE"/>
</dbReference>
<dbReference type="InterPro" id="IPR023298">
    <property type="entry name" value="ATPase_P-typ_TM_dom_sf"/>
</dbReference>
<dbReference type="GO" id="GO:0005507">
    <property type="term" value="F:copper ion binding"/>
    <property type="evidence" value="ECO:0007669"/>
    <property type="project" value="InterPro"/>
</dbReference>
<evidence type="ECO:0000256" key="3">
    <source>
        <dbReference type="ARBA" id="ARBA00012517"/>
    </source>
</evidence>
<keyword evidence="17" id="KW-0186">Copper</keyword>
<evidence type="ECO:0000313" key="26">
    <source>
        <dbReference type="Proteomes" id="UP000092574"/>
    </source>
</evidence>
<dbReference type="PROSITE" id="PS50846">
    <property type="entry name" value="HMA_2"/>
    <property type="match status" value="2"/>
</dbReference>
<dbReference type="InterPro" id="IPR059000">
    <property type="entry name" value="ATPase_P-type_domA"/>
</dbReference>
<dbReference type="InterPro" id="IPR036412">
    <property type="entry name" value="HAD-like_sf"/>
</dbReference>
<dbReference type="GO" id="GO:0055070">
    <property type="term" value="P:copper ion homeostasis"/>
    <property type="evidence" value="ECO:0007669"/>
    <property type="project" value="TreeGrafter"/>
</dbReference>
<dbReference type="EMBL" id="CP015405">
    <property type="protein sequence ID" value="ANU77552.1"/>
    <property type="molecule type" value="Genomic_DNA"/>
</dbReference>
<organism evidence="25 26">
    <name type="scientific">Blautia pseudococcoides</name>
    <dbReference type="NCBI Taxonomy" id="1796616"/>
    <lineage>
        <taxon>Bacteria</taxon>
        <taxon>Bacillati</taxon>
        <taxon>Bacillota</taxon>
        <taxon>Clostridia</taxon>
        <taxon>Lachnospirales</taxon>
        <taxon>Lachnospiraceae</taxon>
        <taxon>Blautia</taxon>
    </lineage>
</organism>
<keyword evidence="11 23" id="KW-0547">Nucleotide-binding</keyword>
<dbReference type="NCBIfam" id="TIGR01525">
    <property type="entry name" value="ATPase-IB_hvy"/>
    <property type="match status" value="1"/>
</dbReference>
<dbReference type="NCBIfam" id="TIGR01511">
    <property type="entry name" value="ATPase-IB1_Cu"/>
    <property type="match status" value="1"/>
</dbReference>
<evidence type="ECO:0000256" key="2">
    <source>
        <dbReference type="ARBA" id="ARBA00006024"/>
    </source>
</evidence>
<evidence type="ECO:0000256" key="5">
    <source>
        <dbReference type="ARBA" id="ARBA00022448"/>
    </source>
</evidence>
<proteinExistence type="inferred from homology"/>
<dbReference type="Pfam" id="PF00702">
    <property type="entry name" value="Hydrolase"/>
    <property type="match status" value="1"/>
</dbReference>
<evidence type="ECO:0000256" key="20">
    <source>
        <dbReference type="ARBA" id="ARBA00029719"/>
    </source>
</evidence>
<feature type="transmembrane region" description="Helical" evidence="23">
    <location>
        <begin position="135"/>
        <end position="154"/>
    </location>
</feature>
<feature type="transmembrane region" description="Helical" evidence="23">
    <location>
        <begin position="364"/>
        <end position="386"/>
    </location>
</feature>
<dbReference type="GO" id="GO:0140581">
    <property type="term" value="F:P-type monovalent copper transporter activity"/>
    <property type="evidence" value="ECO:0007669"/>
    <property type="project" value="UniProtKB-EC"/>
</dbReference>
<dbReference type="InterPro" id="IPR018303">
    <property type="entry name" value="ATPase_P-typ_P_site"/>
</dbReference>
<dbReference type="InterPro" id="IPR006122">
    <property type="entry name" value="HMA_Cu_ion-bd"/>
</dbReference>
<reference evidence="25" key="1">
    <citation type="submission" date="2017-04" db="EMBL/GenBank/DDBJ databases">
        <title>Complete Genome Sequences of Twelve Strains of a Stable Defined Moderately Diverse Mouse Microbiota 2 (sDMDMm2).</title>
        <authorList>
            <person name="Uchimura Y."/>
            <person name="Wyss M."/>
            <person name="Brugiroux S."/>
            <person name="Limenitakis J.P."/>
            <person name="Stecher B."/>
            <person name="McCoy K.D."/>
            <person name="Macpherson A.J."/>
        </authorList>
    </citation>
    <scope>NUCLEOTIDE SEQUENCE</scope>
    <source>
        <strain evidence="25">YL58</strain>
    </source>
</reference>
<dbReference type="STRING" id="1796616.A4V09_18445"/>
<dbReference type="PROSITE" id="PS01047">
    <property type="entry name" value="HMA_1"/>
    <property type="match status" value="2"/>
</dbReference>
<dbReference type="Gene3D" id="3.40.50.1000">
    <property type="entry name" value="HAD superfamily/HAD-like"/>
    <property type="match status" value="1"/>
</dbReference>
<dbReference type="Gene3D" id="3.40.1110.10">
    <property type="entry name" value="Calcium-transporting ATPase, cytoplasmic domain N"/>
    <property type="match status" value="1"/>
</dbReference>
<evidence type="ECO:0000256" key="8">
    <source>
        <dbReference type="ARBA" id="ARBA00022692"/>
    </source>
</evidence>
<dbReference type="InterPro" id="IPR023299">
    <property type="entry name" value="ATPase_P-typ_cyto_dom_N"/>
</dbReference>
<keyword evidence="6 23" id="KW-1003">Cell membrane</keyword>
<keyword evidence="10" id="KW-0677">Repeat</keyword>
<dbReference type="InterPro" id="IPR006121">
    <property type="entry name" value="HMA_dom"/>
</dbReference>
<accession>A0A1C7IHC2</accession>
<evidence type="ECO:0000256" key="6">
    <source>
        <dbReference type="ARBA" id="ARBA00022475"/>
    </source>
</evidence>
<dbReference type="InterPro" id="IPR001757">
    <property type="entry name" value="P_typ_ATPase"/>
</dbReference>
<dbReference type="FunFam" id="2.70.150.10:FF:000002">
    <property type="entry name" value="Copper-transporting ATPase 1, putative"/>
    <property type="match status" value="1"/>
</dbReference>
<protein>
    <recommendedName>
        <fullName evidence="4">Copper-exporting P-type ATPase</fullName>
        <ecNumber evidence="3">7.2.2.8</ecNumber>
    </recommendedName>
    <alternativeName>
        <fullName evidence="20">Copper-exporting P-type ATPase A</fullName>
    </alternativeName>
    <alternativeName>
        <fullName evidence="21">Cu(+)-exporting ATPase</fullName>
    </alternativeName>
</protein>
<dbReference type="NCBIfam" id="TIGR00003">
    <property type="entry name" value="copper ion binding protein"/>
    <property type="match status" value="2"/>
</dbReference>
<evidence type="ECO:0000256" key="1">
    <source>
        <dbReference type="ARBA" id="ARBA00004651"/>
    </source>
</evidence>
<dbReference type="PRINTS" id="PR00943">
    <property type="entry name" value="CUATPASE"/>
</dbReference>
<evidence type="ECO:0000256" key="14">
    <source>
        <dbReference type="ARBA" id="ARBA00022842"/>
    </source>
</evidence>
<dbReference type="SUPFAM" id="SSF81653">
    <property type="entry name" value="Calcium ATPase, transduction domain A"/>
    <property type="match status" value="1"/>
</dbReference>
<keyword evidence="15" id="KW-1278">Translocase</keyword>
<dbReference type="FunFam" id="3.30.70.100:FF:000005">
    <property type="entry name" value="Copper-exporting P-type ATPase A"/>
    <property type="match status" value="1"/>
</dbReference>
<dbReference type="GO" id="GO:0005886">
    <property type="term" value="C:plasma membrane"/>
    <property type="evidence" value="ECO:0007669"/>
    <property type="project" value="UniProtKB-SubCell"/>
</dbReference>
<dbReference type="CDD" id="cd00371">
    <property type="entry name" value="HMA"/>
    <property type="match status" value="2"/>
</dbReference>
<dbReference type="Gene3D" id="2.70.150.10">
    <property type="entry name" value="Calcium-transporting ATPase, cytoplasmic transduction domain A"/>
    <property type="match status" value="1"/>
</dbReference>
<feature type="transmembrane region" description="Helical" evidence="23">
    <location>
        <begin position="706"/>
        <end position="728"/>
    </location>
</feature>
<dbReference type="FunFam" id="3.40.50.1000:FF:000144">
    <property type="entry name" value="copper-transporting ATPase 1 isoform X2"/>
    <property type="match status" value="1"/>
</dbReference>
<dbReference type="InterPro" id="IPR008250">
    <property type="entry name" value="ATPase_P-typ_transduc_dom_A_sf"/>
</dbReference>
<dbReference type="SUPFAM" id="SSF55008">
    <property type="entry name" value="HMA, heavy metal-associated domain"/>
    <property type="match status" value="2"/>
</dbReference>
<feature type="transmembrane region" description="Helical" evidence="23">
    <location>
        <begin position="203"/>
        <end position="227"/>
    </location>
</feature>
<dbReference type="KEGG" id="byl:A4V09_18445"/>
<keyword evidence="19 23" id="KW-0472">Membrane</keyword>
<keyword evidence="26" id="KW-1185">Reference proteome</keyword>
<evidence type="ECO:0000256" key="19">
    <source>
        <dbReference type="ARBA" id="ARBA00023136"/>
    </source>
</evidence>
<dbReference type="InterPro" id="IPR017969">
    <property type="entry name" value="Heavy-metal-associated_CS"/>
</dbReference>
<sequence>MKKEQFDITGMTCSACSARIEKSVSKLSGIQEVSVNLLKNSMVASYDESVLNTPEIVRAVEKAGYGAFPKVPAQDKNKPRGRAAVPEVSTAQAEYKQMKQRLLLSALFTIPLFYISMGHMMGWPLPGGLLGMENAMSFAFTQFLFLVPVVFINFKYYRMGFKTLFHGSPNMDSLIAIGSGAAIVYGIYAIYKIGIGLGHGDMAMVHSFTMDLYFESAGMILTLITFGKTLEARAKGKTSDAITKLMNLAPKTATVERDGQEIQVPIEEVCLGDTLIVKSGESVPVDGVVVEGFSAVDESALTGESIPAEKHVGDKVIGATINKSGYFKMQATKVGDDTTLAQIVRLVDEATSSKAPIAKLADKVSGIFVPIVITIALVAIVGWLLAGYGFEFALSIGISILVISCPCALGLATPTAIMVGTGKGATNGILIKSAEALETAHNVDTVVLDKTGTITQGTPAVTNILCGNGIRQKDLMQVAASLEKLSEHPLADAIVSEAEKNGLAFLPVSDYKQIPGEGIIGRINGQLCLAGNRRLMASNGISDGDLLKLGEAMAVDGKTPLFFARAGQLIGVIAVADIVKPTSSQAVKELSAMGIEVVMLTGDNAKTAEAIRHQVGVDRVVAEVFPQDKEKEIRRLQGMGKKVAMVGDGINDAPALARADVGIAIGAGTDVAIESADIVLMKSDLLDVSTAIQLSKLVIRNIKQNLFWAFIYNIIGIPIAAGLFYLSFSLKLNPMIGAFAMSFSSVFVVSNALRLRWFKAKHETYVNPIVDKESSRHEIRKEERKMEKVLNIEGMVCSNCVKHVHKALMEIPGIQEAVVELESKTAQVQLSQAVSDEVLKAAIEDAGYELVSLQ</sequence>
<evidence type="ECO:0000256" key="21">
    <source>
        <dbReference type="ARBA" id="ARBA00033239"/>
    </source>
</evidence>
<gene>
    <name evidence="25" type="ORF">A4V09_18445</name>
</gene>
<dbReference type="InterPro" id="IPR044492">
    <property type="entry name" value="P_typ_ATPase_HD_dom"/>
</dbReference>
<feature type="transmembrane region" description="Helical" evidence="23">
    <location>
        <begin position="734"/>
        <end position="753"/>
    </location>
</feature>
<evidence type="ECO:0000259" key="24">
    <source>
        <dbReference type="PROSITE" id="PS50846"/>
    </source>
</evidence>
<dbReference type="GO" id="GO:0043682">
    <property type="term" value="F:P-type divalent copper transporter activity"/>
    <property type="evidence" value="ECO:0007669"/>
    <property type="project" value="TreeGrafter"/>
</dbReference>
<dbReference type="InterPro" id="IPR027256">
    <property type="entry name" value="P-typ_ATPase_IB"/>
</dbReference>